<dbReference type="Pfam" id="PF01244">
    <property type="entry name" value="Peptidase_M19"/>
    <property type="match status" value="1"/>
</dbReference>
<dbReference type="PANTHER" id="PTHR10443:SF12">
    <property type="entry name" value="DIPEPTIDASE"/>
    <property type="match status" value="1"/>
</dbReference>
<gene>
    <name evidence="1" type="ORF">MNKW57_03230</name>
</gene>
<dbReference type="RefSeq" id="WP_285762518.1">
    <property type="nucleotide sequence ID" value="NZ_BSYJ01000001.1"/>
</dbReference>
<dbReference type="Gene3D" id="3.20.20.140">
    <property type="entry name" value="Metal-dependent hydrolases"/>
    <property type="match status" value="1"/>
</dbReference>
<reference evidence="1 2" key="1">
    <citation type="submission" date="2023-04" db="EMBL/GenBank/DDBJ databases">
        <title>Marinobulbifer ophiurae gen. nov., sp. Nov., isolate from tissue of brittle star Ophioplocus japonicus.</title>
        <authorList>
            <person name="Kawano K."/>
            <person name="Sawayama S."/>
            <person name="Nakagawa S."/>
        </authorList>
    </citation>
    <scope>NUCLEOTIDE SEQUENCE [LARGE SCALE GENOMIC DNA]</scope>
    <source>
        <strain evidence="1 2">NKW57</strain>
    </source>
</reference>
<comment type="caution">
    <text evidence="1">The sequence shown here is derived from an EMBL/GenBank/DDBJ whole genome shotgun (WGS) entry which is preliminary data.</text>
</comment>
<keyword evidence="2" id="KW-1185">Reference proteome</keyword>
<dbReference type="SUPFAM" id="SSF51556">
    <property type="entry name" value="Metallo-dependent hydrolases"/>
    <property type="match status" value="1"/>
</dbReference>
<dbReference type="Proteomes" id="UP001224392">
    <property type="component" value="Unassembled WGS sequence"/>
</dbReference>
<evidence type="ECO:0000313" key="1">
    <source>
        <dbReference type="EMBL" id="GMG86002.1"/>
    </source>
</evidence>
<name>A0ABQ6LVC4_9GAMM</name>
<dbReference type="PROSITE" id="PS51365">
    <property type="entry name" value="RENAL_DIPEPTIDASE_2"/>
    <property type="match status" value="1"/>
</dbReference>
<organism evidence="1 2">
    <name type="scientific">Biformimicrobium ophioploci</name>
    <dbReference type="NCBI Taxonomy" id="3036711"/>
    <lineage>
        <taxon>Bacteria</taxon>
        <taxon>Pseudomonadati</taxon>
        <taxon>Pseudomonadota</taxon>
        <taxon>Gammaproteobacteria</taxon>
        <taxon>Cellvibrionales</taxon>
        <taxon>Microbulbiferaceae</taxon>
        <taxon>Biformimicrobium</taxon>
    </lineage>
</organism>
<dbReference type="PANTHER" id="PTHR10443">
    <property type="entry name" value="MICROSOMAL DIPEPTIDASE"/>
    <property type="match status" value="1"/>
</dbReference>
<accession>A0ABQ6LVC4</accession>
<protein>
    <submittedName>
        <fullName evidence="1">Dipeptidase</fullName>
    </submittedName>
</protein>
<dbReference type="InterPro" id="IPR032466">
    <property type="entry name" value="Metal_Hydrolase"/>
</dbReference>
<sequence length="407" mass="44802">MHKKFLILALSSAIAACGQPEQSNTPAPAAAAPQQAVTGQVLAQRYTLIDTHVDVPNRMEDRFEDVGLRTEHGEFDFPRARQGGLDVPFMSIYIPPADEDAGIATEHANRLIDDVEKLVARHPDKFAIPYSLADMQAQVDRGLISLPMGMENGAPIAGSIDNLHHFAERGIRYITLCHSKSNHISDSSYDEHRRWNGLSEFGKKLVREMNKTGVMVDVSHISDDAFWQVMEVSEVPVIASHSSARHFTPGFERNMSDEMIEALAENGGLIMINFGSFFISQASKDSWESVKAEVAGQVKAGGLDPRGEEARALEKALIREKFEYADISDVLDHFDHVRDLVGVDHIGIGSDYDGVGDSLPTGLKDTASYPNLIDGLLERGYSEADIEKIMGGNLLRVWQQAEAYAAR</sequence>
<evidence type="ECO:0000313" key="2">
    <source>
        <dbReference type="Proteomes" id="UP001224392"/>
    </source>
</evidence>
<proteinExistence type="predicted"/>
<dbReference type="EMBL" id="BSYJ01000001">
    <property type="protein sequence ID" value="GMG86002.1"/>
    <property type="molecule type" value="Genomic_DNA"/>
</dbReference>
<dbReference type="PROSITE" id="PS51257">
    <property type="entry name" value="PROKAR_LIPOPROTEIN"/>
    <property type="match status" value="1"/>
</dbReference>
<dbReference type="InterPro" id="IPR008257">
    <property type="entry name" value="Pept_M19"/>
</dbReference>
<dbReference type="CDD" id="cd01301">
    <property type="entry name" value="rDP_like"/>
    <property type="match status" value="1"/>
</dbReference>